<accession>A0A9D2IF00</accession>
<feature type="transmembrane region" description="Helical" evidence="6">
    <location>
        <begin position="65"/>
        <end position="91"/>
    </location>
</feature>
<dbReference type="AlphaFoldDB" id="A0A9D2IF00"/>
<keyword evidence="5 6" id="KW-0472">Membrane</keyword>
<evidence type="ECO:0000256" key="3">
    <source>
        <dbReference type="ARBA" id="ARBA00022692"/>
    </source>
</evidence>
<proteinExistence type="predicted"/>
<dbReference type="EMBL" id="DWYR01000011">
    <property type="protein sequence ID" value="HJA98802.1"/>
    <property type="molecule type" value="Genomic_DNA"/>
</dbReference>
<dbReference type="GO" id="GO:0015920">
    <property type="term" value="P:lipopolysaccharide transport"/>
    <property type="evidence" value="ECO:0007669"/>
    <property type="project" value="TreeGrafter"/>
</dbReference>
<dbReference type="GO" id="GO:0043190">
    <property type="term" value="C:ATP-binding cassette (ABC) transporter complex"/>
    <property type="evidence" value="ECO:0007669"/>
    <property type="project" value="TreeGrafter"/>
</dbReference>
<gene>
    <name evidence="7" type="ORF">H9779_04270</name>
</gene>
<reference evidence="7" key="2">
    <citation type="submission" date="2021-04" db="EMBL/GenBank/DDBJ databases">
        <authorList>
            <person name="Gilroy R."/>
        </authorList>
    </citation>
    <scope>NUCLEOTIDE SEQUENCE</scope>
    <source>
        <strain evidence="7">CHK169-11906</strain>
    </source>
</reference>
<dbReference type="PANTHER" id="PTHR33529:SF8">
    <property type="entry name" value="PERMEASE, YJGP_YJGQ FAMILY"/>
    <property type="match status" value="1"/>
</dbReference>
<evidence type="ECO:0000256" key="6">
    <source>
        <dbReference type="SAM" id="Phobius"/>
    </source>
</evidence>
<feature type="transmembrane region" description="Helical" evidence="6">
    <location>
        <begin position="112"/>
        <end position="135"/>
    </location>
</feature>
<feature type="transmembrane region" description="Helical" evidence="6">
    <location>
        <begin position="24"/>
        <end position="45"/>
    </location>
</feature>
<keyword evidence="4 6" id="KW-1133">Transmembrane helix</keyword>
<keyword evidence="2" id="KW-1003">Cell membrane</keyword>
<feature type="transmembrane region" description="Helical" evidence="6">
    <location>
        <begin position="345"/>
        <end position="367"/>
    </location>
</feature>
<reference evidence="7" key="1">
    <citation type="journal article" date="2021" name="PeerJ">
        <title>Extensive microbial diversity within the chicken gut microbiome revealed by metagenomics and culture.</title>
        <authorList>
            <person name="Gilroy R."/>
            <person name="Ravi A."/>
            <person name="Getino M."/>
            <person name="Pursley I."/>
            <person name="Horton D.L."/>
            <person name="Alikhan N.F."/>
            <person name="Baker D."/>
            <person name="Gharbi K."/>
            <person name="Hall N."/>
            <person name="Watson M."/>
            <person name="Adriaenssens E.M."/>
            <person name="Foster-Nyarko E."/>
            <person name="Jarju S."/>
            <person name="Secka A."/>
            <person name="Antonio M."/>
            <person name="Oren A."/>
            <person name="Chaudhuri R.R."/>
            <person name="La Ragione R."/>
            <person name="Hildebrand F."/>
            <person name="Pallen M.J."/>
        </authorList>
    </citation>
    <scope>NUCLEOTIDE SEQUENCE</scope>
    <source>
        <strain evidence="7">CHK169-11906</strain>
    </source>
</reference>
<evidence type="ECO:0000256" key="2">
    <source>
        <dbReference type="ARBA" id="ARBA00022475"/>
    </source>
</evidence>
<comment type="caution">
    <text evidence="7">The sequence shown here is derived from an EMBL/GenBank/DDBJ whole genome shotgun (WGS) entry which is preliminary data.</text>
</comment>
<feature type="transmembrane region" description="Helical" evidence="6">
    <location>
        <begin position="291"/>
        <end position="309"/>
    </location>
</feature>
<evidence type="ECO:0000313" key="8">
    <source>
        <dbReference type="Proteomes" id="UP000824259"/>
    </source>
</evidence>
<evidence type="ECO:0000256" key="1">
    <source>
        <dbReference type="ARBA" id="ARBA00004651"/>
    </source>
</evidence>
<dbReference type="Proteomes" id="UP000824259">
    <property type="component" value="Unassembled WGS sequence"/>
</dbReference>
<dbReference type="InterPro" id="IPR005495">
    <property type="entry name" value="LptG/LptF_permease"/>
</dbReference>
<comment type="subcellular location">
    <subcellularLocation>
        <location evidence="1">Cell membrane</location>
        <topology evidence="1">Multi-pass membrane protein</topology>
    </subcellularLocation>
</comment>
<keyword evidence="3 6" id="KW-0812">Transmembrane</keyword>
<dbReference type="PANTHER" id="PTHR33529">
    <property type="entry name" value="SLR0882 PROTEIN-RELATED"/>
    <property type="match status" value="1"/>
</dbReference>
<evidence type="ECO:0000256" key="4">
    <source>
        <dbReference type="ARBA" id="ARBA00022989"/>
    </source>
</evidence>
<organism evidence="7 8">
    <name type="scientific">Candidatus Alistipes avicola</name>
    <dbReference type="NCBI Taxonomy" id="2838432"/>
    <lineage>
        <taxon>Bacteria</taxon>
        <taxon>Pseudomonadati</taxon>
        <taxon>Bacteroidota</taxon>
        <taxon>Bacteroidia</taxon>
        <taxon>Bacteroidales</taxon>
        <taxon>Rikenellaceae</taxon>
        <taxon>Alistipes</taxon>
    </lineage>
</organism>
<sequence>MKFRLPKLSWPGFKILDWYILRKFLSTYFFAIAMIIVIVVVFDYVEKIDDFTTLKAPLKAIIFDYYINFIPFFINQFSGLFTFIAVIFFTSKMAYQTEIVAMLSGGMSFRRLMWPYFLGALIIASLSMTLNLWVIPRAQQKSVAFESQYIKRKKNYQFDRHIYRQIEPGVFTYIRGYSKESNQASFFALERYEGGTMTQSLEASEARYNPENGRWTASRYTTRSFDSLGVETFTQRRNLDTLINLEIAELGRINELIKTMNISELNRFLDQQRSKGSDSISIIQVEQHARFAYPMATFILTLIGVSLSSRKVRGGTGLHIGIGITLCFSYIMFNRVFEEFAKSGSLPPGLAVWIPNILYLFIAIYLYRKAPK</sequence>
<evidence type="ECO:0000313" key="7">
    <source>
        <dbReference type="EMBL" id="HJA98802.1"/>
    </source>
</evidence>
<protein>
    <submittedName>
        <fullName evidence="7">LptF/LptG family permease</fullName>
    </submittedName>
</protein>
<evidence type="ECO:0000256" key="5">
    <source>
        <dbReference type="ARBA" id="ARBA00023136"/>
    </source>
</evidence>
<name>A0A9D2IF00_9BACT</name>
<dbReference type="Pfam" id="PF03739">
    <property type="entry name" value="LptF_LptG"/>
    <property type="match status" value="1"/>
</dbReference>
<feature type="transmembrane region" description="Helical" evidence="6">
    <location>
        <begin position="316"/>
        <end position="333"/>
    </location>
</feature>